<protein>
    <submittedName>
        <fullName evidence="1">Uncharacterized protein</fullName>
    </submittedName>
</protein>
<dbReference type="EnsemblPlants" id="MELO3C035450.2.1">
    <property type="protein sequence ID" value="MELO3C035450.2.1"/>
    <property type="gene ID" value="MELO3C035450.2"/>
</dbReference>
<reference evidence="1" key="1">
    <citation type="submission" date="2023-03" db="UniProtKB">
        <authorList>
            <consortium name="EnsemblPlants"/>
        </authorList>
    </citation>
    <scope>IDENTIFICATION</scope>
</reference>
<evidence type="ECO:0000313" key="1">
    <source>
        <dbReference type="EnsemblPlants" id="MELO3C035450.2.1"/>
    </source>
</evidence>
<organism evidence="1">
    <name type="scientific">Cucumis melo</name>
    <name type="common">Muskmelon</name>
    <dbReference type="NCBI Taxonomy" id="3656"/>
    <lineage>
        <taxon>Eukaryota</taxon>
        <taxon>Viridiplantae</taxon>
        <taxon>Streptophyta</taxon>
        <taxon>Embryophyta</taxon>
        <taxon>Tracheophyta</taxon>
        <taxon>Spermatophyta</taxon>
        <taxon>Magnoliopsida</taxon>
        <taxon>eudicotyledons</taxon>
        <taxon>Gunneridae</taxon>
        <taxon>Pentapetalae</taxon>
        <taxon>rosids</taxon>
        <taxon>fabids</taxon>
        <taxon>Cucurbitales</taxon>
        <taxon>Cucurbitaceae</taxon>
        <taxon>Benincaseae</taxon>
        <taxon>Cucumis</taxon>
    </lineage>
</organism>
<accession>A0A9I9ELH3</accession>
<proteinExistence type="predicted"/>
<dbReference type="Gramene" id="MELO3C035450.2.1">
    <property type="protein sequence ID" value="MELO3C035450.2.1"/>
    <property type="gene ID" value="MELO3C035450.2"/>
</dbReference>
<sequence length="141" mass="16380">MLRRFQKVDLLGVNVGYICFEKLSLESPFFKKYRFVDSSVYGIVEINILVHDRLYPSMLKTPRSITSTWLKLYIKFKSSVESTGVVRGERCRLHAVFRSKLADRSERIGPNEPEKMYRVERLKKLEATVFEGSLNLADAKV</sequence>
<dbReference type="AlphaFoldDB" id="A0A9I9ELH3"/>
<name>A0A9I9ELH3_CUCME</name>